<dbReference type="Gramene" id="C.cajan_01500.t">
    <property type="protein sequence ID" value="C.cajan_01500.t"/>
    <property type="gene ID" value="C.cajan_01500"/>
</dbReference>
<evidence type="ECO:0000256" key="2">
    <source>
        <dbReference type="PROSITE-ProRule" id="PRU00708"/>
    </source>
</evidence>
<feature type="repeat" description="PPR" evidence="2">
    <location>
        <begin position="51"/>
        <end position="85"/>
    </location>
</feature>
<sequence length="965" mass="110996">MQVSGTLLREDEKYITNPNLANNTLIHLIFVQFEGAYKMIHDLEEMNFKATANMYNAIMAGYFREKNISGGLRVFKHMKDVNVKPDSQTFFYLIGNCETEEDIIKYCEEMQQARVQATKQIFMALINSYATCGKLEKAKQVLLDPDIPNKSLNEIKSVLVSTLASHGQLSEALLVYEEIKKAGYNLEPKAVISLIQLKDKFENDEIVMESLFDAVFSLIAASESTHLQIGLDLLWAIKDELGLMPSRQCLDFLLSACANAGDLNNARLIWREYEVSGFPYNVLSYLRMYQALLAAGDDRSAHFMLKKIPQDDAEVCSVIIACQKTYNGFNSVGGKKKQGKIKKKEKSHPLAIQVLGSSLFDRNISQWKSALVRFKENKSDNIIDILRLAFDELDNLEKEIFLDIACFLNNEKEEWVMEILDFRGLHPEYGLQILAEKSLITIEDGDIRMHGLLIDLGRCIIREKSPNKPIKWSRLWDYQDLCKVMSDNMESVINHEAIAVEDFLMEFDETTIRADAISKMSKLKFLKLVFLNFCGNLDHLSNELGYLKWFGYPFKHLPSSFQPNNLIHLSLRKSNMKQVWKDKKPLPNLRHLDLAHSKNLIQIPDLGEAPNLRLLDLNGCKKLRQLHPSVGLLTKLTLLNLEKCKSLIKTPHFRENQILETLNLRGCRQLEEINPSIGLLQKLTFLDLERYQYPEYLNRDLYEIREHLKFEVYKYKEAGLNIYGCPELVELECCTSMAFSWTRQILEAHYQYKRPCLSYNDVFPLRIGSVIGGSDIPSWFSNECVGISSLITIDKSPLMQKGNNCIGLACCLVFGPPSGIMAHPEIESNHHFRAEIPLFLGEDQVTKDHLWLFYYALPQSLLTCRDPHWKLEIEITNIESWTFEVKKYGYRWLYDKHLEVSNLIMMPSPNSDLYTFIVPRTDLSVGVSLQAPPTSFRIIRTITRRPRPKTRPVTTKTIKSIELEK</sequence>
<proteinExistence type="predicted"/>
<evidence type="ECO:0000259" key="3">
    <source>
        <dbReference type="Pfam" id="PF23282"/>
    </source>
</evidence>
<dbReference type="Pfam" id="PF01535">
    <property type="entry name" value="PPR"/>
    <property type="match status" value="2"/>
</dbReference>
<dbReference type="Gene3D" id="1.10.8.430">
    <property type="entry name" value="Helical domain of apoptotic protease-activating factors"/>
    <property type="match status" value="1"/>
</dbReference>
<accession>A0A151SKK1</accession>
<dbReference type="Pfam" id="PF23282">
    <property type="entry name" value="WHD_ROQ1"/>
    <property type="match status" value="1"/>
</dbReference>
<dbReference type="PANTHER" id="PTHR47262:SF1">
    <property type="entry name" value="OS02G0132600 PROTEIN"/>
    <property type="match status" value="1"/>
</dbReference>
<dbReference type="SUPFAM" id="SSF46785">
    <property type="entry name" value="Winged helix' DNA-binding domain"/>
    <property type="match status" value="1"/>
</dbReference>
<dbReference type="InterPro" id="IPR058192">
    <property type="entry name" value="WHD_ROQ1-like"/>
</dbReference>
<dbReference type="SUPFAM" id="SSF52058">
    <property type="entry name" value="L domain-like"/>
    <property type="match status" value="1"/>
</dbReference>
<dbReference type="InterPro" id="IPR011990">
    <property type="entry name" value="TPR-like_helical_dom_sf"/>
</dbReference>
<evidence type="ECO:0000256" key="1">
    <source>
        <dbReference type="ARBA" id="ARBA00022737"/>
    </source>
</evidence>
<gene>
    <name evidence="4" type="ORF">KK1_001538</name>
</gene>
<dbReference type="Gene3D" id="3.80.10.10">
    <property type="entry name" value="Ribonuclease Inhibitor"/>
    <property type="match status" value="1"/>
</dbReference>
<dbReference type="InterPro" id="IPR002885">
    <property type="entry name" value="PPR_rpt"/>
</dbReference>
<dbReference type="EMBL" id="CM003613">
    <property type="protein sequence ID" value="KYP55327.1"/>
    <property type="molecule type" value="Genomic_DNA"/>
</dbReference>
<dbReference type="InterPro" id="IPR042197">
    <property type="entry name" value="Apaf_helical"/>
</dbReference>
<dbReference type="PANTHER" id="PTHR47262">
    <property type="entry name" value="OS02G0132600 PROTEIN"/>
    <property type="match status" value="1"/>
</dbReference>
<dbReference type="NCBIfam" id="TIGR00756">
    <property type="entry name" value="PPR"/>
    <property type="match status" value="1"/>
</dbReference>
<dbReference type="Gene3D" id="1.25.40.10">
    <property type="entry name" value="Tetratricopeptide repeat domain"/>
    <property type="match status" value="2"/>
</dbReference>
<protein>
    <recommendedName>
        <fullName evidence="3">Disease resistance protein Roq1-like winged-helix domain-containing protein</fullName>
    </recommendedName>
</protein>
<dbReference type="Proteomes" id="UP000075243">
    <property type="component" value="Chromosome 11"/>
</dbReference>
<evidence type="ECO:0000313" key="5">
    <source>
        <dbReference type="Proteomes" id="UP000075243"/>
    </source>
</evidence>
<organism evidence="4 5">
    <name type="scientific">Cajanus cajan</name>
    <name type="common">Pigeon pea</name>
    <name type="synonym">Cajanus indicus</name>
    <dbReference type="NCBI Taxonomy" id="3821"/>
    <lineage>
        <taxon>Eukaryota</taxon>
        <taxon>Viridiplantae</taxon>
        <taxon>Streptophyta</taxon>
        <taxon>Embryophyta</taxon>
        <taxon>Tracheophyta</taxon>
        <taxon>Spermatophyta</taxon>
        <taxon>Magnoliopsida</taxon>
        <taxon>eudicotyledons</taxon>
        <taxon>Gunneridae</taxon>
        <taxon>Pentapetalae</taxon>
        <taxon>rosids</taxon>
        <taxon>fabids</taxon>
        <taxon>Fabales</taxon>
        <taxon>Fabaceae</taxon>
        <taxon>Papilionoideae</taxon>
        <taxon>50 kb inversion clade</taxon>
        <taxon>NPAAA clade</taxon>
        <taxon>indigoferoid/millettioid clade</taxon>
        <taxon>Phaseoleae</taxon>
        <taxon>Cajanus</taxon>
    </lineage>
</organism>
<dbReference type="InterPro" id="IPR032675">
    <property type="entry name" value="LRR_dom_sf"/>
</dbReference>
<keyword evidence="5" id="KW-1185">Reference proteome</keyword>
<evidence type="ECO:0000313" key="4">
    <source>
        <dbReference type="EMBL" id="KYP55327.1"/>
    </source>
</evidence>
<name>A0A151SKK1_CAJCA</name>
<dbReference type="AlphaFoldDB" id="A0A151SKK1"/>
<reference evidence="4 5" key="1">
    <citation type="journal article" date="2012" name="Nat. Biotechnol.">
        <title>Draft genome sequence of pigeonpea (Cajanus cajan), an orphan legume crop of resource-poor farmers.</title>
        <authorList>
            <person name="Varshney R.K."/>
            <person name="Chen W."/>
            <person name="Li Y."/>
            <person name="Bharti A.K."/>
            <person name="Saxena R.K."/>
            <person name="Schlueter J.A."/>
            <person name="Donoghue M.T."/>
            <person name="Azam S."/>
            <person name="Fan G."/>
            <person name="Whaley A.M."/>
            <person name="Farmer A.D."/>
            <person name="Sheridan J."/>
            <person name="Iwata A."/>
            <person name="Tuteja R."/>
            <person name="Penmetsa R.V."/>
            <person name="Wu W."/>
            <person name="Upadhyaya H.D."/>
            <person name="Yang S.P."/>
            <person name="Shah T."/>
            <person name="Saxena K.B."/>
            <person name="Michael T."/>
            <person name="McCombie W.R."/>
            <person name="Yang B."/>
            <person name="Zhang G."/>
            <person name="Yang H."/>
            <person name="Wang J."/>
            <person name="Spillane C."/>
            <person name="Cook D.R."/>
            <person name="May G.D."/>
            <person name="Xu X."/>
            <person name="Jackson S.A."/>
        </authorList>
    </citation>
    <scope>NUCLEOTIDE SEQUENCE [LARGE SCALE GENOMIC DNA]</scope>
    <source>
        <strain evidence="5">cv. Asha</strain>
    </source>
</reference>
<keyword evidence="1" id="KW-0677">Repeat</keyword>
<feature type="domain" description="Disease resistance protein Roq1-like winged-helix" evidence="3">
    <location>
        <begin position="397"/>
        <end position="465"/>
    </location>
</feature>
<dbReference type="PROSITE" id="PS51375">
    <property type="entry name" value="PPR"/>
    <property type="match status" value="1"/>
</dbReference>
<dbReference type="Pfam" id="PF13041">
    <property type="entry name" value="PPR_2"/>
    <property type="match status" value="1"/>
</dbReference>
<dbReference type="InterPro" id="IPR036390">
    <property type="entry name" value="WH_DNA-bd_sf"/>
</dbReference>